<name>A0A8H6AZX6_9HELO</name>
<keyword evidence="3" id="KW-1185">Reference proteome</keyword>
<reference evidence="2 3" key="1">
    <citation type="journal article" date="2020" name="Phytopathology">
        <title>A high-quality genome resource of Botrytis fragariae, a new and rapidly spreading fungal pathogen causing strawberry gray mold in the U.S.A.</title>
        <authorList>
            <person name="Wu Y."/>
            <person name="Saski C.A."/>
            <person name="Schnabel G."/>
            <person name="Xiao S."/>
            <person name="Hu M."/>
        </authorList>
    </citation>
    <scope>NUCLEOTIDE SEQUENCE [LARGE SCALE GENOMIC DNA]</scope>
    <source>
        <strain evidence="2 3">BVB16</strain>
    </source>
</reference>
<dbReference type="RefSeq" id="XP_037195672.1">
    <property type="nucleotide sequence ID" value="XM_037333544.1"/>
</dbReference>
<feature type="region of interest" description="Disordered" evidence="1">
    <location>
        <begin position="76"/>
        <end position="96"/>
    </location>
</feature>
<dbReference type="AlphaFoldDB" id="A0A8H6AZX6"/>
<gene>
    <name evidence="2" type="ORF">Bfra_003132</name>
</gene>
<dbReference type="OrthoDB" id="10456494at2759"/>
<organism evidence="2 3">
    <name type="scientific">Botrytis fragariae</name>
    <dbReference type="NCBI Taxonomy" id="1964551"/>
    <lineage>
        <taxon>Eukaryota</taxon>
        <taxon>Fungi</taxon>
        <taxon>Dikarya</taxon>
        <taxon>Ascomycota</taxon>
        <taxon>Pezizomycotina</taxon>
        <taxon>Leotiomycetes</taxon>
        <taxon>Helotiales</taxon>
        <taxon>Sclerotiniaceae</taxon>
        <taxon>Botrytis</taxon>
    </lineage>
</organism>
<dbReference type="EMBL" id="JABFCT010000004">
    <property type="protein sequence ID" value="KAF5876726.1"/>
    <property type="molecule type" value="Genomic_DNA"/>
</dbReference>
<comment type="caution">
    <text evidence="2">The sequence shown here is derived from an EMBL/GenBank/DDBJ whole genome shotgun (WGS) entry which is preliminary data.</text>
</comment>
<feature type="compositionally biased region" description="Basic residues" evidence="1">
    <location>
        <begin position="86"/>
        <end position="96"/>
    </location>
</feature>
<protein>
    <submittedName>
        <fullName evidence="2">Uncharacterized protein</fullName>
    </submittedName>
</protein>
<evidence type="ECO:0000313" key="3">
    <source>
        <dbReference type="Proteomes" id="UP000531561"/>
    </source>
</evidence>
<accession>A0A8H6AZX6</accession>
<dbReference type="GeneID" id="59257236"/>
<evidence type="ECO:0000313" key="2">
    <source>
        <dbReference type="EMBL" id="KAF5876726.1"/>
    </source>
</evidence>
<evidence type="ECO:0000256" key="1">
    <source>
        <dbReference type="SAM" id="MobiDB-lite"/>
    </source>
</evidence>
<sequence length="96" mass="11062">MDSVLNLNERPAQVDLNECYELRKAKSYKNTITYIPGQMEKERSSVECLAKPYKIPPQARASTLYSAIDDPAARNLQDEMIGEKEKRRRTSRPCLK</sequence>
<proteinExistence type="predicted"/>
<dbReference type="Proteomes" id="UP000531561">
    <property type="component" value="Unassembled WGS sequence"/>
</dbReference>